<feature type="transmembrane region" description="Helical" evidence="1">
    <location>
        <begin position="76"/>
        <end position="96"/>
    </location>
</feature>
<evidence type="ECO:0000313" key="3">
    <source>
        <dbReference type="Proteomes" id="UP000199673"/>
    </source>
</evidence>
<dbReference type="Pfam" id="PF12650">
    <property type="entry name" value="DUF3784"/>
    <property type="match status" value="1"/>
</dbReference>
<name>A0A1I6YFW0_9BACT</name>
<evidence type="ECO:0000256" key="1">
    <source>
        <dbReference type="SAM" id="Phobius"/>
    </source>
</evidence>
<evidence type="ECO:0000313" key="2">
    <source>
        <dbReference type="EMBL" id="SFT49393.1"/>
    </source>
</evidence>
<organism evidence="2 3">
    <name type="scientific">Algoriphagus locisalis</name>
    <dbReference type="NCBI Taxonomy" id="305507"/>
    <lineage>
        <taxon>Bacteria</taxon>
        <taxon>Pseudomonadati</taxon>
        <taxon>Bacteroidota</taxon>
        <taxon>Cytophagia</taxon>
        <taxon>Cytophagales</taxon>
        <taxon>Cyclobacteriaceae</taxon>
        <taxon>Algoriphagus</taxon>
    </lineage>
</organism>
<dbReference type="OrthoDB" id="836288at2"/>
<reference evidence="3" key="1">
    <citation type="submission" date="2016-10" db="EMBL/GenBank/DDBJ databases">
        <authorList>
            <person name="Varghese N."/>
            <person name="Submissions S."/>
        </authorList>
    </citation>
    <scope>NUCLEOTIDE SEQUENCE [LARGE SCALE GENOMIC DNA]</scope>
    <source>
        <strain evidence="3">DSM 23445</strain>
    </source>
</reference>
<accession>A0A1I6YFW0</accession>
<dbReference type="InterPro" id="IPR017259">
    <property type="entry name" value="UCP037672"/>
</dbReference>
<protein>
    <recommendedName>
        <fullName evidence="4">DoxX-like family protein</fullName>
    </recommendedName>
</protein>
<evidence type="ECO:0008006" key="4">
    <source>
        <dbReference type="Google" id="ProtNLM"/>
    </source>
</evidence>
<keyword evidence="3" id="KW-1185">Reference proteome</keyword>
<keyword evidence="1" id="KW-0472">Membrane</keyword>
<sequence>MEGIYVGLFFIAIAIAVKFYPGLLAGYNRLSSRDKENAVANGLPTFASIVFGAMGVISIAGYFASVWFNNPSLSKIFILPTIVGMIVLIVFGNILVNNRVR</sequence>
<dbReference type="Proteomes" id="UP000199673">
    <property type="component" value="Unassembled WGS sequence"/>
</dbReference>
<dbReference type="RefSeq" id="WP_091691552.1">
    <property type="nucleotide sequence ID" value="NZ_FPBF01000001.1"/>
</dbReference>
<keyword evidence="1" id="KW-1133">Transmembrane helix</keyword>
<feature type="transmembrane region" description="Helical" evidence="1">
    <location>
        <begin position="39"/>
        <end position="64"/>
    </location>
</feature>
<dbReference type="AlphaFoldDB" id="A0A1I6YFW0"/>
<gene>
    <name evidence="2" type="ORF">SAMN04489724_0991</name>
</gene>
<proteinExistence type="predicted"/>
<dbReference type="EMBL" id="FPBF01000001">
    <property type="protein sequence ID" value="SFT49393.1"/>
    <property type="molecule type" value="Genomic_DNA"/>
</dbReference>
<keyword evidence="1" id="KW-0812">Transmembrane</keyword>
<feature type="transmembrane region" description="Helical" evidence="1">
    <location>
        <begin position="6"/>
        <end position="27"/>
    </location>
</feature>